<protein>
    <submittedName>
        <fullName evidence="1">Uncharacterized protein</fullName>
    </submittedName>
</protein>
<gene>
    <name evidence="1" type="ORF">IHE45_15G078400</name>
</gene>
<name>A0ACB7UME9_DIOAL</name>
<evidence type="ECO:0000313" key="2">
    <source>
        <dbReference type="Proteomes" id="UP000827976"/>
    </source>
</evidence>
<evidence type="ECO:0000313" key="1">
    <source>
        <dbReference type="EMBL" id="KAH7661656.1"/>
    </source>
</evidence>
<comment type="caution">
    <text evidence="1">The sequence shown here is derived from an EMBL/GenBank/DDBJ whole genome shotgun (WGS) entry which is preliminary data.</text>
</comment>
<dbReference type="Proteomes" id="UP000827976">
    <property type="component" value="Chromosome 15"/>
</dbReference>
<sequence>MASIAYDGSGVGGKLRRRLLRRSATPYDRPPSASCGGVRPPEPQRNGWLSRFVDPASRIISGGATRLFSSVFGKQQNALLLPPPPPPTATTIIPDENPPLNEEISEAARLNSLGEVQEEAAKGGDSLLNNSDNNSIFELEEVLKQRTFTRAEFNYLRDLIESRTIGSVQEKPADTSKEASYAEEGKINDSTGFHGKFLTPNQGLPIPEEEVASPAEIAKAYMGSRPSKLSPSSLNLRRHVFREETTFLSSSTPYAARSSDVSVWPRSVVRFSKVPEQPDNGYFTPRPQGRSAIYKMSRSPYFKVPAKAQAKGDMRGGNGYAGPSISSHWAATNSISSSKQILKKGNSFLESDHGSFGPIRRIRQKSNLMRPMKGICTPSRNLLPSSSTPIGVDNLSGFTSIQKPFQYNAQRYGLGSEDAKPCDNGILGENDPHVPAQSFETAQKILQKLDKIVSSPKEKSSELKAISMDGSPSKLTLGMPQGQALRSIEGIDSSNFMNSSRNFIVDDAHDSLPQSMPQKQDILKHGPLEPGVSQAKLTPESAVSVHAITPATNAKSDSERASGSAISGSAAVPLQGNTAFKISAVEGSLKMDDDYKVLSGRDKLSKTGFKDTIFNTEISDKPYLSTCQSVPVSTTKSFGLFESKTSDGPIGFSFPATSSSSFNSKAAPPTTIFLSKSSDTVGLKSSTELSTSNNFTATQLEDSDLFRDKIRKAGELLKFNTFGSPVSPDFSSSAGSSIFAFDAPVNSSLSNGPLNPKLSANFASNASDASDASGSGNQMVSIFPTGNAAAASPTSSLVSSTAPMFSTVNTFQMVASGTACAPSSVSAPFGASGSKDLKATSTKTLPFTFTRASSMGTSSIFNPGIKDSSLSTSSSTPGTSPSLAVPAVFPSSVSGSSLTKTFEATTSASFTSTSPSAFSSTFGSHSTSSSVFSSTSSGIISFSFPAQSSGSSISQSSNLFGVPASSAFGAQANSSSTPSLTSSPSLSFGSSLFAQPATGLSSSSFQSAPSMFAAPAAGNSQFTIGSSSGPAFSFTASTSTFGTGFPLNNQMNTEDNMADDPIQSTAPTFRSFDQPSFPVGSPAIPSLGIQQPIVQFSQPTGNVDLGGSFSLGTTGDDKAHRRFVRVKRGKTGKK</sequence>
<reference evidence="2" key="1">
    <citation type="journal article" date="2022" name="Nat. Commun.">
        <title>Chromosome evolution and the genetic basis of agronomically important traits in greater yam.</title>
        <authorList>
            <person name="Bredeson J.V."/>
            <person name="Lyons J.B."/>
            <person name="Oniyinde I.O."/>
            <person name="Okereke N.R."/>
            <person name="Kolade O."/>
            <person name="Nnabue I."/>
            <person name="Nwadili C.O."/>
            <person name="Hribova E."/>
            <person name="Parker M."/>
            <person name="Nwogha J."/>
            <person name="Shu S."/>
            <person name="Carlson J."/>
            <person name="Kariba R."/>
            <person name="Muthemba S."/>
            <person name="Knop K."/>
            <person name="Barton G.J."/>
            <person name="Sherwood A.V."/>
            <person name="Lopez-Montes A."/>
            <person name="Asiedu R."/>
            <person name="Jamnadass R."/>
            <person name="Muchugi A."/>
            <person name="Goodstein D."/>
            <person name="Egesi C.N."/>
            <person name="Featherston J."/>
            <person name="Asfaw A."/>
            <person name="Simpson G.G."/>
            <person name="Dolezel J."/>
            <person name="Hendre P.S."/>
            <person name="Van Deynze A."/>
            <person name="Kumar P.L."/>
            <person name="Obidiegwu J.E."/>
            <person name="Bhattacharjee R."/>
            <person name="Rokhsar D.S."/>
        </authorList>
    </citation>
    <scope>NUCLEOTIDE SEQUENCE [LARGE SCALE GENOMIC DNA]</scope>
    <source>
        <strain evidence="2">cv. TDa95/00328</strain>
    </source>
</reference>
<dbReference type="EMBL" id="CM037025">
    <property type="protein sequence ID" value="KAH7661656.1"/>
    <property type="molecule type" value="Genomic_DNA"/>
</dbReference>
<proteinExistence type="predicted"/>
<accession>A0ACB7UME9</accession>
<organism evidence="1 2">
    <name type="scientific">Dioscorea alata</name>
    <name type="common">Purple yam</name>
    <dbReference type="NCBI Taxonomy" id="55571"/>
    <lineage>
        <taxon>Eukaryota</taxon>
        <taxon>Viridiplantae</taxon>
        <taxon>Streptophyta</taxon>
        <taxon>Embryophyta</taxon>
        <taxon>Tracheophyta</taxon>
        <taxon>Spermatophyta</taxon>
        <taxon>Magnoliopsida</taxon>
        <taxon>Liliopsida</taxon>
        <taxon>Dioscoreales</taxon>
        <taxon>Dioscoreaceae</taxon>
        <taxon>Dioscorea</taxon>
    </lineage>
</organism>
<keyword evidence="2" id="KW-1185">Reference proteome</keyword>